<name>A0A9D9H1R9_9SPIO</name>
<dbReference type="GO" id="GO:0004177">
    <property type="term" value="F:aminopeptidase activity"/>
    <property type="evidence" value="ECO:0007669"/>
    <property type="project" value="UniProtKB-KW"/>
</dbReference>
<dbReference type="Gene3D" id="3.40.630.10">
    <property type="entry name" value="Zn peptidases"/>
    <property type="match status" value="1"/>
</dbReference>
<evidence type="ECO:0000256" key="7">
    <source>
        <dbReference type="ARBA" id="ARBA00022833"/>
    </source>
</evidence>
<evidence type="ECO:0000256" key="3">
    <source>
        <dbReference type="ARBA" id="ARBA00022438"/>
    </source>
</evidence>
<gene>
    <name evidence="11" type="ORF">IAA97_02320</name>
</gene>
<evidence type="ECO:0000313" key="12">
    <source>
        <dbReference type="Proteomes" id="UP000823615"/>
    </source>
</evidence>
<accession>A0A9D9H1R9</accession>
<evidence type="ECO:0000313" key="11">
    <source>
        <dbReference type="EMBL" id="MBO8435800.1"/>
    </source>
</evidence>
<keyword evidence="6 9" id="KW-0378">Hydrolase</keyword>
<dbReference type="AlphaFoldDB" id="A0A9D9H1R9"/>
<dbReference type="Gene3D" id="2.30.250.10">
    <property type="entry name" value="Aminopeptidase i, Domain 2"/>
    <property type="match status" value="1"/>
</dbReference>
<keyword evidence="5 9" id="KW-0479">Metal-binding</keyword>
<comment type="cofactor">
    <cofactor evidence="1 10">
        <name>Zn(2+)</name>
        <dbReference type="ChEBI" id="CHEBI:29105"/>
    </cofactor>
</comment>
<reference evidence="11" key="2">
    <citation type="journal article" date="2021" name="PeerJ">
        <title>Extensive microbial diversity within the chicken gut microbiome revealed by metagenomics and culture.</title>
        <authorList>
            <person name="Gilroy R."/>
            <person name="Ravi A."/>
            <person name="Getino M."/>
            <person name="Pursley I."/>
            <person name="Horton D.L."/>
            <person name="Alikhan N.F."/>
            <person name="Baker D."/>
            <person name="Gharbi K."/>
            <person name="Hall N."/>
            <person name="Watson M."/>
            <person name="Adriaenssens E.M."/>
            <person name="Foster-Nyarko E."/>
            <person name="Jarju S."/>
            <person name="Secka A."/>
            <person name="Antonio M."/>
            <person name="Oren A."/>
            <person name="Chaudhuri R.R."/>
            <person name="La Ragione R."/>
            <person name="Hildebrand F."/>
            <person name="Pallen M.J."/>
        </authorList>
    </citation>
    <scope>NUCLEOTIDE SEQUENCE</scope>
    <source>
        <strain evidence="11">7293</strain>
    </source>
</reference>
<organism evidence="11 12">
    <name type="scientific">Candidatus Ornithospirochaeta stercoripullorum</name>
    <dbReference type="NCBI Taxonomy" id="2840899"/>
    <lineage>
        <taxon>Bacteria</taxon>
        <taxon>Pseudomonadati</taxon>
        <taxon>Spirochaetota</taxon>
        <taxon>Spirochaetia</taxon>
        <taxon>Spirochaetales</taxon>
        <taxon>Spirochaetaceae</taxon>
        <taxon>Spirochaetaceae incertae sedis</taxon>
        <taxon>Candidatus Ornithospirochaeta</taxon>
    </lineage>
</organism>
<dbReference type="GO" id="GO:0008237">
    <property type="term" value="F:metallopeptidase activity"/>
    <property type="evidence" value="ECO:0007669"/>
    <property type="project" value="UniProtKB-KW"/>
</dbReference>
<dbReference type="PRINTS" id="PR00932">
    <property type="entry name" value="AMINO1PTASE"/>
</dbReference>
<evidence type="ECO:0000256" key="4">
    <source>
        <dbReference type="ARBA" id="ARBA00022670"/>
    </source>
</evidence>
<evidence type="ECO:0000256" key="6">
    <source>
        <dbReference type="ARBA" id="ARBA00022801"/>
    </source>
</evidence>
<dbReference type="PANTHER" id="PTHR28570">
    <property type="entry name" value="ASPARTYL AMINOPEPTIDASE"/>
    <property type="match status" value="1"/>
</dbReference>
<proteinExistence type="inferred from homology"/>
<dbReference type="PANTHER" id="PTHR28570:SF2">
    <property type="entry name" value="M18 FAMILY AMINOPEPTIDASE 1-RELATED"/>
    <property type="match status" value="1"/>
</dbReference>
<dbReference type="SUPFAM" id="SSF101821">
    <property type="entry name" value="Aminopeptidase/glucanase lid domain"/>
    <property type="match status" value="1"/>
</dbReference>
<dbReference type="EMBL" id="JADIMT010000033">
    <property type="protein sequence ID" value="MBO8435800.1"/>
    <property type="molecule type" value="Genomic_DNA"/>
</dbReference>
<keyword evidence="4 9" id="KW-0645">Protease</keyword>
<dbReference type="InterPro" id="IPR001948">
    <property type="entry name" value="Peptidase_M18"/>
</dbReference>
<dbReference type="GO" id="GO:0008270">
    <property type="term" value="F:zinc ion binding"/>
    <property type="evidence" value="ECO:0007669"/>
    <property type="project" value="InterPro"/>
</dbReference>
<reference evidence="11" key="1">
    <citation type="submission" date="2020-10" db="EMBL/GenBank/DDBJ databases">
        <authorList>
            <person name="Gilroy R."/>
        </authorList>
    </citation>
    <scope>NUCLEOTIDE SEQUENCE</scope>
    <source>
        <strain evidence="11">7293</strain>
    </source>
</reference>
<dbReference type="Pfam" id="PF02127">
    <property type="entry name" value="Peptidase_M18"/>
    <property type="match status" value="1"/>
</dbReference>
<protein>
    <recommendedName>
        <fullName evidence="10">M18 family aminopeptidase</fullName>
        <ecNumber evidence="10">3.4.11.-</ecNumber>
    </recommendedName>
</protein>
<evidence type="ECO:0000256" key="2">
    <source>
        <dbReference type="ARBA" id="ARBA00008290"/>
    </source>
</evidence>
<dbReference type="GO" id="GO:0005737">
    <property type="term" value="C:cytoplasm"/>
    <property type="evidence" value="ECO:0007669"/>
    <property type="project" value="UniProtKB-ARBA"/>
</dbReference>
<dbReference type="Proteomes" id="UP000823615">
    <property type="component" value="Unassembled WGS sequence"/>
</dbReference>
<evidence type="ECO:0000256" key="10">
    <source>
        <dbReference type="RuleBase" id="RU004387"/>
    </source>
</evidence>
<keyword evidence="7 9" id="KW-0862">Zinc</keyword>
<evidence type="ECO:0000256" key="1">
    <source>
        <dbReference type="ARBA" id="ARBA00001947"/>
    </source>
</evidence>
<dbReference type="EC" id="3.4.11.-" evidence="10"/>
<evidence type="ECO:0000256" key="5">
    <source>
        <dbReference type="ARBA" id="ARBA00022723"/>
    </source>
</evidence>
<comment type="caution">
    <text evidence="11">The sequence shown here is derived from an EMBL/GenBank/DDBJ whole genome shotgun (WGS) entry which is preliminary data.</text>
</comment>
<evidence type="ECO:0000256" key="9">
    <source>
        <dbReference type="RuleBase" id="RU004386"/>
    </source>
</evidence>
<sequence length="437" mass="47879">MDEIKRYRAFLDNGKTERECIKEIISLAEAEGYRNIESVDKLKAGDKVYYVQYAKSIALFRIGSAPIEKGMNILGAHIDSPRLDVKMNPLYENEGIVYLDTHYYGGIKKYQWLTLPLAIHGIAVSKDGTKKEIVLGEDDELAFCISDILPHMAQEQMKKSAGEFIAGEDLDLIIGLKESESDEKDAAKKKILSLITERTGMDEKDFQSAELEIVPAGKAKLMGFDQSMVLAYGQDDRVCAFTSLDAMLEENNAERTSCCLLVDKEEIGSVGATGMDSIFLENAASEVLARMEGGYNGLTLRRMLRSSYMLSSDVNAAYDPLNASLYDKKNASMLGGGVVFNKYTGSRGKSGASDANAEFIASLRKAMDEGGVKYQMSEMGKVDTGGGGTIAKYAAWYGMQVIDCGVAVLSMHSPWEITAVSDVLSAKECYKAFLGMR</sequence>
<keyword evidence="3 9" id="KW-0031">Aminopeptidase</keyword>
<comment type="similarity">
    <text evidence="2 9">Belongs to the peptidase M18 family.</text>
</comment>
<keyword evidence="8 9" id="KW-0482">Metalloprotease</keyword>
<dbReference type="GO" id="GO:0006508">
    <property type="term" value="P:proteolysis"/>
    <property type="evidence" value="ECO:0007669"/>
    <property type="project" value="UniProtKB-KW"/>
</dbReference>
<evidence type="ECO:0000256" key="8">
    <source>
        <dbReference type="ARBA" id="ARBA00023049"/>
    </source>
</evidence>
<dbReference type="NCBIfam" id="NF002600">
    <property type="entry name" value="PRK02256.1"/>
    <property type="match status" value="1"/>
</dbReference>
<dbReference type="SUPFAM" id="SSF53187">
    <property type="entry name" value="Zn-dependent exopeptidases"/>
    <property type="match status" value="1"/>
</dbReference>
<dbReference type="InterPro" id="IPR023358">
    <property type="entry name" value="Peptidase_M18_dom2"/>
</dbReference>